<sequence>MLHSSSPNRHGAGVRCLYNSQNQLIEGRQERYWRSSRQASPYRDQELKLYDWCCNQAGSASVCAHYSEKRPKIGCDGYQPPGTGGSSEEAESDSEEQIGERD</sequence>
<evidence type="ECO:0000313" key="3">
    <source>
        <dbReference type="Proteomes" id="UP000541811"/>
    </source>
</evidence>
<dbReference type="InterPro" id="IPR051495">
    <property type="entry name" value="Epithelial_Barrier/Signaling"/>
</dbReference>
<reference evidence="2 3" key="1">
    <citation type="submission" date="2019-09" db="EMBL/GenBank/DDBJ databases">
        <title>Bird 10,000 Genomes (B10K) Project - Family phase.</title>
        <authorList>
            <person name="Zhang G."/>
        </authorList>
    </citation>
    <scope>NUCLEOTIDE SEQUENCE [LARGE SCALE GENOMIC DNA]</scope>
    <source>
        <strain evidence="2">B10K-DU-005-73</strain>
        <tissue evidence="2">Liver</tissue>
    </source>
</reference>
<protein>
    <submittedName>
        <fullName evidence="2">MUC4 protein</fullName>
    </submittedName>
</protein>
<comment type="caution">
    <text evidence="2">The sequence shown here is derived from an EMBL/GenBank/DDBJ whole genome shotgun (WGS) entry which is preliminary data.</text>
</comment>
<gene>
    <name evidence="2" type="primary">Muc4_0</name>
    <name evidence="2" type="ORF">AREINT_R13386</name>
</gene>
<accession>A0A7L0HEV5</accession>
<proteinExistence type="predicted"/>
<dbReference type="AlphaFoldDB" id="A0A7L0HEV5"/>
<dbReference type="GO" id="GO:0005176">
    <property type="term" value="F:ErbB-2 class receptor binding"/>
    <property type="evidence" value="ECO:0007669"/>
    <property type="project" value="TreeGrafter"/>
</dbReference>
<feature type="region of interest" description="Disordered" evidence="1">
    <location>
        <begin position="73"/>
        <end position="102"/>
    </location>
</feature>
<name>A0A7L0HEV5_AREIN</name>
<dbReference type="PANTHER" id="PTHR13802:SF52">
    <property type="entry name" value="MUCIN-4"/>
    <property type="match status" value="1"/>
</dbReference>
<evidence type="ECO:0000256" key="1">
    <source>
        <dbReference type="SAM" id="MobiDB-lite"/>
    </source>
</evidence>
<dbReference type="Proteomes" id="UP000541811">
    <property type="component" value="Unassembled WGS sequence"/>
</dbReference>
<dbReference type="PANTHER" id="PTHR13802">
    <property type="entry name" value="MUCIN 4-RELATED"/>
    <property type="match status" value="1"/>
</dbReference>
<organism evidence="2 3">
    <name type="scientific">Arenaria interpres</name>
    <name type="common">Ruddy turnstone</name>
    <name type="synonym">Tringa interpres</name>
    <dbReference type="NCBI Taxonomy" id="54971"/>
    <lineage>
        <taxon>Eukaryota</taxon>
        <taxon>Metazoa</taxon>
        <taxon>Chordata</taxon>
        <taxon>Craniata</taxon>
        <taxon>Vertebrata</taxon>
        <taxon>Euteleostomi</taxon>
        <taxon>Archelosauria</taxon>
        <taxon>Archosauria</taxon>
        <taxon>Dinosauria</taxon>
        <taxon>Saurischia</taxon>
        <taxon>Theropoda</taxon>
        <taxon>Coelurosauria</taxon>
        <taxon>Aves</taxon>
        <taxon>Neognathae</taxon>
        <taxon>Neoaves</taxon>
        <taxon>Charadriiformes</taxon>
        <taxon>Scolopacidae</taxon>
        <taxon>Arenaria</taxon>
    </lineage>
</organism>
<keyword evidence="3" id="KW-1185">Reference proteome</keyword>
<feature type="compositionally biased region" description="Acidic residues" evidence="1">
    <location>
        <begin position="88"/>
        <end position="102"/>
    </location>
</feature>
<dbReference type="EMBL" id="VXAK01003658">
    <property type="protein sequence ID" value="NXK17630.1"/>
    <property type="molecule type" value="Genomic_DNA"/>
</dbReference>
<evidence type="ECO:0000313" key="2">
    <source>
        <dbReference type="EMBL" id="NXK17630.1"/>
    </source>
</evidence>
<feature type="non-terminal residue" evidence="2">
    <location>
        <position position="1"/>
    </location>
</feature>
<feature type="non-terminal residue" evidence="2">
    <location>
        <position position="102"/>
    </location>
</feature>